<evidence type="ECO:0000313" key="1">
    <source>
        <dbReference type="EMBL" id="CAK0850038.1"/>
    </source>
</evidence>
<proteinExistence type="predicted"/>
<accession>A0ABN9TUV0</accession>
<sequence>MQAPGQPAPGPTTGAGQQHDRRYAPLVLSGLPEGPALGAAAPGRGAPPWRRRLLGAGCAATAAAAALATLRAAGPRAGGVPPQAVSLVSESKHSTHSAPLPFPAGDYQAAMDYLPITTFYDLTEDRPYLPAPIIHRLPAFLRRFDLRFGLEENLQGWDPEPDPTGDVRSVLCCGTAVNRLLKWAQEHLDDSDNNRTLVFSGTESPLSETWGDEEHRQALVKDFQKYFRRIYYYVTDVPLVGVHTLPLGFTEMYMRERTDQFLEAYQAVSIADSWKEHTILAAWGIYTTAGGEHYEYGNHPFADNYGTDSWAWTEVANHAIDSRNDAIGWISTPGAEATGVERQTIEKDRWWMELSKYKFILSPLGTGIQCSKVPEALSMLTIPIIKRGPFRTHDDLLQMGFPIVVVDYWKDIKHDTMETWWQARRSRPDPRPYEGRGGLKGTVADRSCLSASLHLDIAVSGGRVARFA</sequence>
<reference evidence="1" key="1">
    <citation type="submission" date="2023-10" db="EMBL/GenBank/DDBJ databases">
        <authorList>
            <person name="Chen Y."/>
            <person name="Shah S."/>
            <person name="Dougan E. K."/>
            <person name="Thang M."/>
            <person name="Chan C."/>
        </authorList>
    </citation>
    <scope>NUCLEOTIDE SEQUENCE [LARGE SCALE GENOMIC DNA]</scope>
</reference>
<keyword evidence="2" id="KW-1185">Reference proteome</keyword>
<dbReference type="Proteomes" id="UP001189429">
    <property type="component" value="Unassembled WGS sequence"/>
</dbReference>
<name>A0ABN9TUV0_9DINO</name>
<organism evidence="1 2">
    <name type="scientific">Prorocentrum cordatum</name>
    <dbReference type="NCBI Taxonomy" id="2364126"/>
    <lineage>
        <taxon>Eukaryota</taxon>
        <taxon>Sar</taxon>
        <taxon>Alveolata</taxon>
        <taxon>Dinophyceae</taxon>
        <taxon>Prorocentrales</taxon>
        <taxon>Prorocentraceae</taxon>
        <taxon>Prorocentrum</taxon>
    </lineage>
</organism>
<comment type="caution">
    <text evidence="1">The sequence shown here is derived from an EMBL/GenBank/DDBJ whole genome shotgun (WGS) entry which is preliminary data.</text>
</comment>
<gene>
    <name evidence="1" type="ORF">PCOR1329_LOCUS42581</name>
</gene>
<evidence type="ECO:0000313" key="2">
    <source>
        <dbReference type="Proteomes" id="UP001189429"/>
    </source>
</evidence>
<dbReference type="EMBL" id="CAUYUJ010015116">
    <property type="protein sequence ID" value="CAK0850038.1"/>
    <property type="molecule type" value="Genomic_DNA"/>
</dbReference>
<protein>
    <recommendedName>
        <fullName evidence="3">Exostosin GT47 domain-containing protein</fullName>
    </recommendedName>
</protein>
<evidence type="ECO:0008006" key="3">
    <source>
        <dbReference type="Google" id="ProtNLM"/>
    </source>
</evidence>